<dbReference type="EMBL" id="CAACVJ010000248">
    <property type="protein sequence ID" value="VEP15289.1"/>
    <property type="molecule type" value="Genomic_DNA"/>
</dbReference>
<evidence type="ECO:0000313" key="2">
    <source>
        <dbReference type="Proteomes" id="UP000320055"/>
    </source>
</evidence>
<sequence length="45" mass="5185">MRLSSVSSLNQIVIKIASSIHGIDNFHRFSNLQKQLKCDRLMVQK</sequence>
<accession>A0A563VV24</accession>
<reference evidence="1 2" key="1">
    <citation type="submission" date="2019-01" db="EMBL/GenBank/DDBJ databases">
        <authorList>
            <person name="Brito A."/>
        </authorList>
    </citation>
    <scope>NUCLEOTIDE SEQUENCE [LARGE SCALE GENOMIC DNA]</scope>
    <source>
        <strain evidence="1">1</strain>
    </source>
</reference>
<name>A0A563VV24_9CYAN</name>
<proteinExistence type="predicted"/>
<keyword evidence="2" id="KW-1185">Reference proteome</keyword>
<organism evidence="1 2">
    <name type="scientific">Hyella patelloides LEGE 07179</name>
    <dbReference type="NCBI Taxonomy" id="945734"/>
    <lineage>
        <taxon>Bacteria</taxon>
        <taxon>Bacillati</taxon>
        <taxon>Cyanobacteriota</taxon>
        <taxon>Cyanophyceae</taxon>
        <taxon>Pleurocapsales</taxon>
        <taxon>Hyellaceae</taxon>
        <taxon>Hyella</taxon>
    </lineage>
</organism>
<dbReference type="RefSeq" id="WP_186376190.1">
    <property type="nucleotide sequence ID" value="NZ_LR214059.1"/>
</dbReference>
<dbReference type="AlphaFoldDB" id="A0A563VV24"/>
<evidence type="ECO:0000313" key="1">
    <source>
        <dbReference type="EMBL" id="VEP15289.1"/>
    </source>
</evidence>
<dbReference type="Proteomes" id="UP000320055">
    <property type="component" value="Unassembled WGS sequence"/>
</dbReference>
<gene>
    <name evidence="1" type="ORF">H1P_3210001</name>
</gene>
<protein>
    <submittedName>
        <fullName evidence="1">Uncharacterized protein</fullName>
    </submittedName>
</protein>